<evidence type="ECO:0000313" key="3">
    <source>
        <dbReference type="Proteomes" id="UP000008914"/>
    </source>
</evidence>
<dbReference type="SUPFAM" id="SSF109854">
    <property type="entry name" value="DinB/YfiT-like putative metalloenzymes"/>
    <property type="match status" value="1"/>
</dbReference>
<name>E6SEN8_INTC7</name>
<dbReference type="KEGG" id="ica:Intca_0077"/>
<proteinExistence type="predicted"/>
<dbReference type="InterPro" id="IPR034660">
    <property type="entry name" value="DinB/YfiT-like"/>
</dbReference>
<dbReference type="OrthoDB" id="2363925at2"/>
<accession>E6SEN8</accession>
<sequence length="178" mass="19349">MDDSRTSASTTTELLIDGFGRIAEGVPGVVAGLSAEQLLWRPDPEANHIAWLVWHLSRQQDEQLAGLGHVRSAWRSGDWAARFDLPYAPDAHGYGMSAAEVGAFTVPDPAHLVGYHEAVHEVTLTVLRGLGADDYGTVIDRSWDPPVTVSVRIVSVLDDAAKHLGQAQYVRGMVLRRS</sequence>
<dbReference type="Pfam" id="PF12867">
    <property type="entry name" value="DinB_2"/>
    <property type="match status" value="1"/>
</dbReference>
<feature type="domain" description="DinB-like" evidence="1">
    <location>
        <begin position="28"/>
        <end position="167"/>
    </location>
</feature>
<evidence type="ECO:0000259" key="1">
    <source>
        <dbReference type="Pfam" id="PF12867"/>
    </source>
</evidence>
<keyword evidence="3" id="KW-1185">Reference proteome</keyword>
<dbReference type="AlphaFoldDB" id="E6SEN8"/>
<dbReference type="STRING" id="710696.Intca_0077"/>
<gene>
    <name evidence="2" type="ordered locus">Intca_0077</name>
</gene>
<dbReference type="RefSeq" id="WP_013490961.1">
    <property type="nucleotide sequence ID" value="NC_014830.1"/>
</dbReference>
<dbReference type="NCBIfam" id="NF047843">
    <property type="entry name" value="MST_Rv0443"/>
    <property type="match status" value="1"/>
</dbReference>
<dbReference type="Proteomes" id="UP000008914">
    <property type="component" value="Chromosome"/>
</dbReference>
<dbReference type="InterPro" id="IPR024775">
    <property type="entry name" value="DinB-like"/>
</dbReference>
<dbReference type="EMBL" id="CP002343">
    <property type="protein sequence ID" value="ADU46639.1"/>
    <property type="molecule type" value="Genomic_DNA"/>
</dbReference>
<protein>
    <recommendedName>
        <fullName evidence="1">DinB-like domain-containing protein</fullName>
    </recommendedName>
</protein>
<organism evidence="2 3">
    <name type="scientific">Intrasporangium calvum (strain ATCC 23552 / DSM 43043 / JCM 3097 / NBRC 12989 / NCIMB 10167 / NRRL B-3866 / 7 KIP)</name>
    <dbReference type="NCBI Taxonomy" id="710696"/>
    <lineage>
        <taxon>Bacteria</taxon>
        <taxon>Bacillati</taxon>
        <taxon>Actinomycetota</taxon>
        <taxon>Actinomycetes</taxon>
        <taxon>Micrococcales</taxon>
        <taxon>Intrasporangiaceae</taxon>
        <taxon>Intrasporangium</taxon>
    </lineage>
</organism>
<dbReference type="Gene3D" id="1.20.120.450">
    <property type="entry name" value="dinb family like domain"/>
    <property type="match status" value="1"/>
</dbReference>
<dbReference type="HOGENOM" id="CLU_133313_0_0_11"/>
<reference evidence="2 3" key="1">
    <citation type="journal article" date="2010" name="Stand. Genomic Sci.">
        <title>Complete genome sequence of Intrasporangium calvum type strain (7 KIP).</title>
        <authorList>
            <person name="Del Rio T.G."/>
            <person name="Chertkov O."/>
            <person name="Yasawong M."/>
            <person name="Lucas S."/>
            <person name="Deshpande S."/>
            <person name="Cheng J.F."/>
            <person name="Detter C."/>
            <person name="Tapia R."/>
            <person name="Han C."/>
            <person name="Goodwin L."/>
            <person name="Pitluck S."/>
            <person name="Liolios K."/>
            <person name="Ivanova N."/>
            <person name="Mavromatis K."/>
            <person name="Pati A."/>
            <person name="Chen A."/>
            <person name="Palaniappan K."/>
            <person name="Land M."/>
            <person name="Hauser L."/>
            <person name="Chang Y.J."/>
            <person name="Jeffries C.D."/>
            <person name="Rohde M."/>
            <person name="Pukall R."/>
            <person name="Sikorski J."/>
            <person name="Goker M."/>
            <person name="Woyke T."/>
            <person name="Bristow J."/>
            <person name="Eisen J.A."/>
            <person name="Markowitz V."/>
            <person name="Hugenholtz P."/>
            <person name="Kyrpides N.C."/>
            <person name="Klenk H.P."/>
            <person name="Lapidus A."/>
        </authorList>
    </citation>
    <scope>NUCLEOTIDE SEQUENCE [LARGE SCALE GENOMIC DNA]</scope>
    <source>
        <strain evidence="3">ATCC 23552 / DSM 43043 / JCM 3097 / NBRC 12989 / 7 KIP</strain>
    </source>
</reference>
<evidence type="ECO:0000313" key="2">
    <source>
        <dbReference type="EMBL" id="ADU46639.1"/>
    </source>
</evidence>
<dbReference type="eggNOG" id="COG2318">
    <property type="taxonomic scope" value="Bacteria"/>
</dbReference>